<evidence type="ECO:0000313" key="3">
    <source>
        <dbReference type="Proteomes" id="UP000250784"/>
    </source>
</evidence>
<keyword evidence="1" id="KW-0812">Transmembrane</keyword>
<gene>
    <name evidence="2" type="ORF">vBRpoPV13_52</name>
</gene>
<evidence type="ECO:0000256" key="1">
    <source>
        <dbReference type="SAM" id="Phobius"/>
    </source>
</evidence>
<organism evidence="2 3">
    <name type="scientific">Ruegeria phage vB_RpoP-V13</name>
    <dbReference type="NCBI Taxonomy" id="2218612"/>
    <lineage>
        <taxon>Viruses</taxon>
        <taxon>Duplodnaviria</taxon>
        <taxon>Heunggongvirae</taxon>
        <taxon>Uroviricota</taxon>
        <taxon>Caudoviricetes</taxon>
        <taxon>Schitoviridae</taxon>
        <taxon>Rhodovirinae</taxon>
        <taxon>Pomeroyivirus</taxon>
        <taxon>Pomeroyivirus V13</taxon>
    </lineage>
</organism>
<keyword evidence="1" id="KW-1133">Transmembrane helix</keyword>
<keyword evidence="3" id="KW-1185">Reference proteome</keyword>
<proteinExistence type="predicted"/>
<accession>A0A2Z4QHD9</accession>
<feature type="transmembrane region" description="Helical" evidence="1">
    <location>
        <begin position="7"/>
        <end position="29"/>
    </location>
</feature>
<feature type="transmembrane region" description="Helical" evidence="1">
    <location>
        <begin position="35"/>
        <end position="53"/>
    </location>
</feature>
<keyword evidence="1" id="KW-0472">Membrane</keyword>
<reference evidence="2 3" key="1">
    <citation type="submission" date="2018-03" db="EMBL/GenBank/DDBJ databases">
        <title>Diverse roseophage infecting Ruegeria pomeroyi DSS-3.</title>
        <authorList>
            <person name="Zhan Y."/>
            <person name="Chen F."/>
            <person name="Wommack E."/>
            <person name="Nasko D."/>
        </authorList>
    </citation>
    <scope>NUCLEOTIDE SEQUENCE [LARGE SCALE GENOMIC DNA]</scope>
</reference>
<protein>
    <submittedName>
        <fullName evidence="2">Uncharacterized protein</fullName>
    </submittedName>
</protein>
<name>A0A2Z4QHD9_9CAUD</name>
<dbReference type="Proteomes" id="UP000250784">
    <property type="component" value="Segment"/>
</dbReference>
<evidence type="ECO:0000313" key="2">
    <source>
        <dbReference type="EMBL" id="AWY09409.1"/>
    </source>
</evidence>
<sequence>MLSKFFGALAGTIAVLVVLALIAIVGVAVMFIGYFLLWGFIGIFFVFVIWFLISSAIEEFKSPHDPDDPGP</sequence>
<dbReference type="EMBL" id="MH015256">
    <property type="protein sequence ID" value="AWY09409.1"/>
    <property type="molecule type" value="Genomic_DNA"/>
</dbReference>